<dbReference type="Proteomes" id="UP000654670">
    <property type="component" value="Unassembled WGS sequence"/>
</dbReference>
<dbReference type="AlphaFoldDB" id="A0A917VZR8"/>
<keyword evidence="2" id="KW-1185">Reference proteome</keyword>
<name>A0A917VZR8_9BACL</name>
<comment type="caution">
    <text evidence="1">The sequence shown here is derived from an EMBL/GenBank/DDBJ whole genome shotgun (WGS) entry which is preliminary data.</text>
</comment>
<sequence length="87" mass="10383">MKKYIFYLRPTGQATRHQSRVYFCVIIAKDITLAARKFSNIYGSIYSGMMKVTENKYQLFYTQGKGQYKEELMYIVIEEEKNIFENI</sequence>
<evidence type="ECO:0000313" key="2">
    <source>
        <dbReference type="Proteomes" id="UP000654670"/>
    </source>
</evidence>
<organism evidence="1 2">
    <name type="scientific">Sporolactobacillus putidus</name>
    <dbReference type="NCBI Taxonomy" id="492735"/>
    <lineage>
        <taxon>Bacteria</taxon>
        <taxon>Bacillati</taxon>
        <taxon>Bacillota</taxon>
        <taxon>Bacilli</taxon>
        <taxon>Bacillales</taxon>
        <taxon>Sporolactobacillaceae</taxon>
        <taxon>Sporolactobacillus</taxon>
    </lineage>
</organism>
<dbReference type="EMBL" id="BMOK01000004">
    <property type="protein sequence ID" value="GGL50542.1"/>
    <property type="molecule type" value="Genomic_DNA"/>
</dbReference>
<accession>A0A917VZR8</accession>
<dbReference type="RefSeq" id="WP_188802317.1">
    <property type="nucleotide sequence ID" value="NZ_BMOK01000004.1"/>
</dbReference>
<evidence type="ECO:0000313" key="1">
    <source>
        <dbReference type="EMBL" id="GGL50542.1"/>
    </source>
</evidence>
<reference evidence="1" key="2">
    <citation type="submission" date="2020-09" db="EMBL/GenBank/DDBJ databases">
        <authorList>
            <person name="Sun Q."/>
            <person name="Ohkuma M."/>
        </authorList>
    </citation>
    <scope>NUCLEOTIDE SEQUENCE</scope>
    <source>
        <strain evidence="1">JCM 15325</strain>
    </source>
</reference>
<gene>
    <name evidence="1" type="ORF">GCM10007968_13460</name>
</gene>
<proteinExistence type="predicted"/>
<reference evidence="1" key="1">
    <citation type="journal article" date="2014" name="Int. J. Syst. Evol. Microbiol.">
        <title>Complete genome sequence of Corynebacterium casei LMG S-19264T (=DSM 44701T), isolated from a smear-ripened cheese.</title>
        <authorList>
            <consortium name="US DOE Joint Genome Institute (JGI-PGF)"/>
            <person name="Walter F."/>
            <person name="Albersmeier A."/>
            <person name="Kalinowski J."/>
            <person name="Ruckert C."/>
        </authorList>
    </citation>
    <scope>NUCLEOTIDE SEQUENCE</scope>
    <source>
        <strain evidence="1">JCM 15325</strain>
    </source>
</reference>
<protein>
    <submittedName>
        <fullName evidence="1">Uncharacterized protein</fullName>
    </submittedName>
</protein>